<accession>B3T8X1</accession>
<reference evidence="1" key="1">
    <citation type="journal article" date="2008" name="ISME J.">
        <title>Genomic patterns of recombination, clonal divergence and environment in marine microbial populations.</title>
        <authorList>
            <person name="Konstantinidis K.T."/>
            <person name="Delong E.F."/>
        </authorList>
    </citation>
    <scope>NUCLEOTIDE SEQUENCE</scope>
</reference>
<proteinExistence type="predicted"/>
<organism evidence="1">
    <name type="scientific">uncultured marine crenarchaeote HF4000_APKG6C9</name>
    <dbReference type="NCBI Taxonomy" id="455595"/>
    <lineage>
        <taxon>Archaea</taxon>
        <taxon>Nitrososphaerota</taxon>
        <taxon>Nitrososphaeria</taxon>
        <taxon>Nitrosopumilales</taxon>
        <taxon>environmental samples</taxon>
    </lineage>
</organism>
<protein>
    <submittedName>
        <fullName evidence="1">Uncharacterized protein</fullName>
    </submittedName>
</protein>
<sequence>MNAEANANVKPIHVHPFGEIPVDAKLLPNFSRYGCNESRKLFNTNFTCLDSLQ</sequence>
<name>B3T8X1_9ARCH</name>
<dbReference type="EMBL" id="EU016642">
    <property type="protein sequence ID" value="ABZ09030.1"/>
    <property type="molecule type" value="Genomic_DNA"/>
</dbReference>
<evidence type="ECO:0000313" key="1">
    <source>
        <dbReference type="EMBL" id="ABZ09030.1"/>
    </source>
</evidence>
<dbReference type="AlphaFoldDB" id="B3T8X1"/>
<gene>
    <name evidence="1" type="ORF">ALOHA_HF4000APKG6C9ctg1g27</name>
</gene>